<keyword evidence="2" id="KW-0408">Iron</keyword>
<dbReference type="Pfam" id="PF13343">
    <property type="entry name" value="SBP_bac_6"/>
    <property type="match status" value="1"/>
</dbReference>
<dbReference type="EMBL" id="CP022540">
    <property type="protein sequence ID" value="ASP20616.1"/>
    <property type="molecule type" value="Genomic_DNA"/>
</dbReference>
<dbReference type="PANTHER" id="PTHR30006">
    <property type="entry name" value="THIAMINE-BINDING PERIPLASMIC PROTEIN-RELATED"/>
    <property type="match status" value="1"/>
</dbReference>
<protein>
    <submittedName>
        <fullName evidence="3">Thiamine transporter substrate binding subunit</fullName>
    </submittedName>
</protein>
<dbReference type="KEGG" id="aht:ANTHELSMS3_01931"/>
<sequence length="327" mass="35033">MFYKSLTTTAVVATLAIAEPAKADDVVVYSGNNSSTVEAVMDYVSENMPDLEVTVVAGNTGALMQRIQAEVGSAQGDIFWSAGFATLGAYSDLFQPHNSEATNTLPKTMVGPDGLWTGTNTHVMVLMVNERQLRGLEAPETWSDVFDPKWEGKLIMGDPEKSSSAYAQVYGLYQTFGQDGLDALAKVAVITNSSSQVYKSVAAGEFPVGITMEYSAYAYVDGGQDEIKLVYPTEGTYLSPEGMGMIAGAPNSEGAAKMMDLLASPGLQEHVFRATFRRPVSIDVDVTEIAGLPAIADIKVHDFDQLEAAENREDVLAAWRAAKDAAK</sequence>
<dbReference type="RefSeq" id="WP_094034659.1">
    <property type="nucleotide sequence ID" value="NZ_CP022540.1"/>
</dbReference>
<evidence type="ECO:0000313" key="4">
    <source>
        <dbReference type="Proteomes" id="UP000203589"/>
    </source>
</evidence>
<evidence type="ECO:0000256" key="2">
    <source>
        <dbReference type="PIRSR" id="PIRSR002825-1"/>
    </source>
</evidence>
<feature type="binding site" evidence="2">
    <location>
        <position position="214"/>
    </location>
    <ligand>
        <name>Fe cation</name>
        <dbReference type="ChEBI" id="CHEBI:24875"/>
    </ligand>
</feature>
<dbReference type="Gene3D" id="3.40.190.10">
    <property type="entry name" value="Periplasmic binding protein-like II"/>
    <property type="match status" value="2"/>
</dbReference>
<dbReference type="GO" id="GO:0046872">
    <property type="term" value="F:metal ion binding"/>
    <property type="evidence" value="ECO:0007669"/>
    <property type="project" value="UniProtKB-KW"/>
</dbReference>
<gene>
    <name evidence="3" type="ORF">ANTHELSMS3_01931</name>
</gene>
<dbReference type="PANTHER" id="PTHR30006:SF24">
    <property type="entry name" value="SLL0237 PROTEIN"/>
    <property type="match status" value="1"/>
</dbReference>
<organism evidence="3 4">
    <name type="scientific">Antarctobacter heliothermus</name>
    <dbReference type="NCBI Taxonomy" id="74033"/>
    <lineage>
        <taxon>Bacteria</taxon>
        <taxon>Pseudomonadati</taxon>
        <taxon>Pseudomonadota</taxon>
        <taxon>Alphaproteobacteria</taxon>
        <taxon>Rhodobacterales</taxon>
        <taxon>Roseobacteraceae</taxon>
        <taxon>Antarctobacter</taxon>
    </lineage>
</organism>
<dbReference type="AlphaFoldDB" id="A0A222E356"/>
<dbReference type="Proteomes" id="UP000203589">
    <property type="component" value="Chromosome"/>
</dbReference>
<dbReference type="InterPro" id="IPR026045">
    <property type="entry name" value="Ferric-bd"/>
</dbReference>
<keyword evidence="1" id="KW-0732">Signal</keyword>
<proteinExistence type="predicted"/>
<dbReference type="OrthoDB" id="9766989at2"/>
<reference evidence="3 4" key="1">
    <citation type="submission" date="2017-07" db="EMBL/GenBank/DDBJ databases">
        <title>Genome Sequence of Antarctobacter heliothermus Strain SMS3 Isolated from a culture of the Diatom Skeletonema marinoi.</title>
        <authorList>
            <person name="Topel M."/>
            <person name="Pinder M.I.M."/>
            <person name="Johansson O.N."/>
            <person name="Kourtchenko O."/>
            <person name="Godhe A."/>
            <person name="Clarke A.K."/>
        </authorList>
    </citation>
    <scope>NUCLEOTIDE SEQUENCE [LARGE SCALE GENOMIC DNA]</scope>
    <source>
        <strain evidence="3 4">SMS3</strain>
    </source>
</reference>
<evidence type="ECO:0000256" key="1">
    <source>
        <dbReference type="ARBA" id="ARBA00022729"/>
    </source>
</evidence>
<keyword evidence="2" id="KW-0479">Metal-binding</keyword>
<accession>A0A222E356</accession>
<name>A0A222E356_9RHOB</name>
<dbReference type="PIRSF" id="PIRSF002825">
    <property type="entry name" value="CfbpA"/>
    <property type="match status" value="1"/>
</dbReference>
<evidence type="ECO:0000313" key="3">
    <source>
        <dbReference type="EMBL" id="ASP20616.1"/>
    </source>
</evidence>
<dbReference type="SUPFAM" id="SSF53850">
    <property type="entry name" value="Periplasmic binding protein-like II"/>
    <property type="match status" value="1"/>
</dbReference>
<keyword evidence="4" id="KW-1185">Reference proteome</keyword>